<keyword evidence="2 5" id="KW-0238">DNA-binding</keyword>
<keyword evidence="1" id="KW-0805">Transcription regulation</keyword>
<dbReference type="GO" id="GO:0003677">
    <property type="term" value="F:DNA binding"/>
    <property type="evidence" value="ECO:0007669"/>
    <property type="project" value="UniProtKB-KW"/>
</dbReference>
<evidence type="ECO:0000313" key="5">
    <source>
        <dbReference type="EMBL" id="MBT1686167.1"/>
    </source>
</evidence>
<dbReference type="PROSITE" id="PS50937">
    <property type="entry name" value="HTH_MERR_2"/>
    <property type="match status" value="1"/>
</dbReference>
<dbReference type="InterPro" id="IPR009061">
    <property type="entry name" value="DNA-bd_dom_put_sf"/>
</dbReference>
<organism evidence="5 6">
    <name type="scientific">Dawidia soli</name>
    <dbReference type="NCBI Taxonomy" id="2782352"/>
    <lineage>
        <taxon>Bacteria</taxon>
        <taxon>Pseudomonadati</taxon>
        <taxon>Bacteroidota</taxon>
        <taxon>Cytophagia</taxon>
        <taxon>Cytophagales</taxon>
        <taxon>Chryseotaleaceae</taxon>
        <taxon>Dawidia</taxon>
    </lineage>
</organism>
<protein>
    <submittedName>
        <fullName evidence="5">MerR family DNA-binding protein</fullName>
    </submittedName>
</protein>
<dbReference type="SMART" id="SM00422">
    <property type="entry name" value="HTH_MERR"/>
    <property type="match status" value="1"/>
</dbReference>
<evidence type="ECO:0000313" key="6">
    <source>
        <dbReference type="Proteomes" id="UP001319180"/>
    </source>
</evidence>
<dbReference type="InterPro" id="IPR047057">
    <property type="entry name" value="MerR_fam"/>
</dbReference>
<evidence type="ECO:0000256" key="2">
    <source>
        <dbReference type="ARBA" id="ARBA00023125"/>
    </source>
</evidence>
<sequence length="131" mass="15457">MLIGEIVKRTGLSRDTIRFYEKEGLIKMSKKQRRENNYKEYPENVVDRLILIKSIQDLGFTLKEIDTFFSLWQEEDASCENLVYTLENKLVQIDTQIQKLTQLRGRLVSSLDNCRRNNCEFEKSVPTCIKC</sequence>
<dbReference type="PANTHER" id="PTHR30204">
    <property type="entry name" value="REDOX-CYCLING DRUG-SENSING TRANSCRIPTIONAL ACTIVATOR SOXR"/>
    <property type="match status" value="1"/>
</dbReference>
<dbReference type="EMBL" id="JAHESC010000006">
    <property type="protein sequence ID" value="MBT1686167.1"/>
    <property type="molecule type" value="Genomic_DNA"/>
</dbReference>
<comment type="caution">
    <text evidence="5">The sequence shown here is derived from an EMBL/GenBank/DDBJ whole genome shotgun (WGS) entry which is preliminary data.</text>
</comment>
<dbReference type="InterPro" id="IPR000551">
    <property type="entry name" value="MerR-type_HTH_dom"/>
</dbReference>
<keyword evidence="3" id="KW-0804">Transcription</keyword>
<dbReference type="RefSeq" id="WP_254089405.1">
    <property type="nucleotide sequence ID" value="NZ_JAHESC010000006.1"/>
</dbReference>
<feature type="domain" description="HTH merR-type" evidence="4">
    <location>
        <begin position="1"/>
        <end position="71"/>
    </location>
</feature>
<dbReference type="AlphaFoldDB" id="A0AAP2GCH8"/>
<dbReference type="Gene3D" id="1.10.1660.10">
    <property type="match status" value="1"/>
</dbReference>
<name>A0AAP2GCH8_9BACT</name>
<proteinExistence type="predicted"/>
<reference evidence="5 6" key="1">
    <citation type="submission" date="2021-05" db="EMBL/GenBank/DDBJ databases">
        <title>A Polyphasic approach of four new species of the genus Ohtaekwangia: Ohtaekwangia histidinii sp. nov., Ohtaekwangia cretensis sp. nov., Ohtaekwangia indiensis sp. nov., Ohtaekwangia reichenbachii sp. nov. from diverse environment.</title>
        <authorList>
            <person name="Octaviana S."/>
        </authorList>
    </citation>
    <scope>NUCLEOTIDE SEQUENCE [LARGE SCALE GENOMIC DNA]</scope>
    <source>
        <strain evidence="5 6">PWU37</strain>
    </source>
</reference>
<dbReference type="Pfam" id="PF13411">
    <property type="entry name" value="MerR_1"/>
    <property type="match status" value="1"/>
</dbReference>
<dbReference type="Proteomes" id="UP001319180">
    <property type="component" value="Unassembled WGS sequence"/>
</dbReference>
<keyword evidence="6" id="KW-1185">Reference proteome</keyword>
<dbReference type="GO" id="GO:0003700">
    <property type="term" value="F:DNA-binding transcription factor activity"/>
    <property type="evidence" value="ECO:0007669"/>
    <property type="project" value="InterPro"/>
</dbReference>
<evidence type="ECO:0000259" key="4">
    <source>
        <dbReference type="PROSITE" id="PS50937"/>
    </source>
</evidence>
<gene>
    <name evidence="5" type="ORF">KK078_06340</name>
</gene>
<dbReference type="PANTHER" id="PTHR30204:SF94">
    <property type="entry name" value="HEAVY METAL-DEPENDENT TRANSCRIPTIONAL REGULATOR HI_0293-RELATED"/>
    <property type="match status" value="1"/>
</dbReference>
<accession>A0AAP2GCH8</accession>
<dbReference type="SUPFAM" id="SSF46955">
    <property type="entry name" value="Putative DNA-binding domain"/>
    <property type="match status" value="1"/>
</dbReference>
<evidence type="ECO:0000256" key="1">
    <source>
        <dbReference type="ARBA" id="ARBA00023015"/>
    </source>
</evidence>
<evidence type="ECO:0000256" key="3">
    <source>
        <dbReference type="ARBA" id="ARBA00023163"/>
    </source>
</evidence>